<feature type="signal peptide" evidence="3">
    <location>
        <begin position="1"/>
        <end position="17"/>
    </location>
</feature>
<accession>A0A7J6L7W6</accession>
<feature type="compositionally biased region" description="Acidic residues" evidence="1">
    <location>
        <begin position="360"/>
        <end position="372"/>
    </location>
</feature>
<gene>
    <name evidence="4" type="ORF">FOL47_009492</name>
</gene>
<evidence type="ECO:0000313" key="4">
    <source>
        <dbReference type="EMBL" id="KAF4655294.1"/>
    </source>
</evidence>
<proteinExistence type="predicted"/>
<dbReference type="Proteomes" id="UP000591131">
    <property type="component" value="Unassembled WGS sequence"/>
</dbReference>
<dbReference type="EMBL" id="JAAPAO010000666">
    <property type="protein sequence ID" value="KAF4655294.1"/>
    <property type="molecule type" value="Genomic_DNA"/>
</dbReference>
<dbReference type="AlphaFoldDB" id="A0A7J6L7W6"/>
<feature type="transmembrane region" description="Helical" evidence="2">
    <location>
        <begin position="172"/>
        <end position="197"/>
    </location>
</feature>
<evidence type="ECO:0000256" key="2">
    <source>
        <dbReference type="SAM" id="Phobius"/>
    </source>
</evidence>
<sequence>MKYFGVVATTFLGFALASPDEYCQQLCDDTPSCSSYGWGSYCKGNGVCFGLLNKDDGYCFQPTDPSCDDSVYEPVSCPVVPPSCEDVCNGLASCRSSKWGSYCKTWEDPPVCFGIIKKADGSLCFASTDAGCVGMIAGVTSVAVVSLTNCTIILQAYLHEVIQYLPWLGAELLYWGPIMSWTVSAVTVLVGMACISMPVSPGKHSFARLYTALAFVTGLTWLVYGCHFAFRIQRFYTLLLPGNYIVMEGDPLDPTEAPVKKGAKMITAAFANSMMENMATADVLPAPIDIIYYCGSRIHLIVIPFGILPLFVCLANIPYAHSYANVVEAGGDGTECCQAEDIPWFQSLSPANQKRIQLGEDPDDIDSDEDSEQSYSASRSYHSDSPGRIAIRRRTSILKMKSFALFTALLGVALANSTDDYCQQLCNETPGCADYGWGSYCKGNGVCFGLLHKGDGYCFQPTDSSCDDSVDEPVSCPVVPPSCEDVCNSMTSCSTSKWGSYCKTWQNPPVCFGIIKKADGSLCFASTDADCVGEPYGCPSI</sequence>
<feature type="chain" id="PRO_5029464898" evidence="3">
    <location>
        <begin position="18"/>
        <end position="541"/>
    </location>
</feature>
<protein>
    <submittedName>
        <fullName evidence="4">Uncharacterized protein</fullName>
    </submittedName>
</protein>
<keyword evidence="2" id="KW-1133">Transmembrane helix</keyword>
<comment type="caution">
    <text evidence="4">The sequence shown here is derived from an EMBL/GenBank/DDBJ whole genome shotgun (WGS) entry which is preliminary data.</text>
</comment>
<evidence type="ECO:0000256" key="3">
    <source>
        <dbReference type="SAM" id="SignalP"/>
    </source>
</evidence>
<evidence type="ECO:0000256" key="1">
    <source>
        <dbReference type="SAM" id="MobiDB-lite"/>
    </source>
</evidence>
<organism evidence="4 5">
    <name type="scientific">Perkinsus chesapeaki</name>
    <name type="common">Clam parasite</name>
    <name type="synonym">Perkinsus andrewsi</name>
    <dbReference type="NCBI Taxonomy" id="330153"/>
    <lineage>
        <taxon>Eukaryota</taxon>
        <taxon>Sar</taxon>
        <taxon>Alveolata</taxon>
        <taxon>Perkinsozoa</taxon>
        <taxon>Perkinsea</taxon>
        <taxon>Perkinsida</taxon>
        <taxon>Perkinsidae</taxon>
        <taxon>Perkinsus</taxon>
    </lineage>
</organism>
<keyword evidence="2" id="KW-0472">Membrane</keyword>
<name>A0A7J6L7W6_PERCH</name>
<feature type="compositionally biased region" description="Low complexity" evidence="1">
    <location>
        <begin position="373"/>
        <end position="384"/>
    </location>
</feature>
<evidence type="ECO:0000313" key="5">
    <source>
        <dbReference type="Proteomes" id="UP000591131"/>
    </source>
</evidence>
<keyword evidence="3" id="KW-0732">Signal</keyword>
<keyword evidence="5" id="KW-1185">Reference proteome</keyword>
<feature type="region of interest" description="Disordered" evidence="1">
    <location>
        <begin position="357"/>
        <end position="384"/>
    </location>
</feature>
<reference evidence="4 5" key="1">
    <citation type="submission" date="2020-04" db="EMBL/GenBank/DDBJ databases">
        <title>Perkinsus chesapeaki whole genome sequence.</title>
        <authorList>
            <person name="Bogema D.R."/>
        </authorList>
    </citation>
    <scope>NUCLEOTIDE SEQUENCE [LARGE SCALE GENOMIC DNA]</scope>
    <source>
        <strain evidence="4">ATCC PRA-425</strain>
    </source>
</reference>
<feature type="transmembrane region" description="Helical" evidence="2">
    <location>
        <begin position="209"/>
        <end position="230"/>
    </location>
</feature>
<keyword evidence="2" id="KW-0812">Transmembrane</keyword>